<reference evidence="7" key="1">
    <citation type="submission" date="2017-09" db="EMBL/GenBank/DDBJ databases">
        <title>Depth-based differentiation of microbial function through sediment-hosted aquifers and enrichment of novel symbionts in the deep terrestrial subsurface.</title>
        <authorList>
            <person name="Probst A.J."/>
            <person name="Ladd B."/>
            <person name="Jarett J.K."/>
            <person name="Geller-Mcgrath D.E."/>
            <person name="Sieber C.M.K."/>
            <person name="Emerson J.B."/>
            <person name="Anantharaman K."/>
            <person name="Thomas B.C."/>
            <person name="Malmstrom R."/>
            <person name="Stieglmeier M."/>
            <person name="Klingl A."/>
            <person name="Woyke T."/>
            <person name="Ryan C.M."/>
            <person name="Banfield J.F."/>
        </authorList>
    </citation>
    <scope>NUCLEOTIDE SEQUENCE [LARGE SCALE GENOMIC DNA]</scope>
</reference>
<dbReference type="EMBL" id="PFNO01000044">
    <property type="protein sequence ID" value="PIZ49612.1"/>
    <property type="molecule type" value="Genomic_DNA"/>
</dbReference>
<dbReference type="PANTHER" id="PTHR39080">
    <property type="entry name" value="50S RIBOSOMAL PROTEIN L28"/>
    <property type="match status" value="1"/>
</dbReference>
<dbReference type="GO" id="GO:0006412">
    <property type="term" value="P:translation"/>
    <property type="evidence" value="ECO:0007669"/>
    <property type="project" value="InterPro"/>
</dbReference>
<evidence type="ECO:0000256" key="1">
    <source>
        <dbReference type="ARBA" id="ARBA00008760"/>
    </source>
</evidence>
<evidence type="ECO:0000313" key="7">
    <source>
        <dbReference type="Proteomes" id="UP000229753"/>
    </source>
</evidence>
<organism evidence="6 7">
    <name type="scientific">Candidatus Woesebacteria bacterium CG_4_10_14_0_2_um_filter_39_14</name>
    <dbReference type="NCBI Taxonomy" id="1975054"/>
    <lineage>
        <taxon>Bacteria</taxon>
        <taxon>Candidatus Woeseibacteriota</taxon>
    </lineage>
</organism>
<evidence type="ECO:0000313" key="6">
    <source>
        <dbReference type="EMBL" id="PIZ49612.1"/>
    </source>
</evidence>
<keyword evidence="2 6" id="KW-0689">Ribosomal protein</keyword>
<accession>A0A2M7TNK5</accession>
<dbReference type="GO" id="GO:1990904">
    <property type="term" value="C:ribonucleoprotein complex"/>
    <property type="evidence" value="ECO:0007669"/>
    <property type="project" value="UniProtKB-KW"/>
</dbReference>
<keyword evidence="3" id="KW-0687">Ribonucleoprotein</keyword>
<comment type="caution">
    <text evidence="6">The sequence shown here is derived from an EMBL/GenBank/DDBJ whole genome shotgun (WGS) entry which is preliminary data.</text>
</comment>
<comment type="similarity">
    <text evidence="1">Belongs to the bacterial ribosomal protein bL28 family.</text>
</comment>
<gene>
    <name evidence="6" type="primary">rpmB</name>
    <name evidence="6" type="ORF">COY29_01445</name>
</gene>
<dbReference type="AlphaFoldDB" id="A0A2M7TNK5"/>
<dbReference type="Proteomes" id="UP000229753">
    <property type="component" value="Unassembled WGS sequence"/>
</dbReference>
<dbReference type="InterPro" id="IPR001383">
    <property type="entry name" value="Ribosomal_bL28_bact-type"/>
</dbReference>
<dbReference type="InterPro" id="IPR037147">
    <property type="entry name" value="Ribosomal_bL28_sf"/>
</dbReference>
<dbReference type="Pfam" id="PF00830">
    <property type="entry name" value="Ribosomal_L28"/>
    <property type="match status" value="1"/>
</dbReference>
<protein>
    <recommendedName>
        <fullName evidence="4">Large ribosomal subunit protein bL28</fullName>
    </recommendedName>
</protein>
<evidence type="ECO:0000256" key="2">
    <source>
        <dbReference type="ARBA" id="ARBA00022980"/>
    </source>
</evidence>
<sequence length="58" mass="6489">MAKKCDLCGRGSTRGASRSHSNIRTLKRQNINLQPRNIAGVKVKLCTSCLRTMKKDDK</sequence>
<dbReference type="InterPro" id="IPR050096">
    <property type="entry name" value="Bacterial_rp_bL28"/>
</dbReference>
<dbReference type="PANTHER" id="PTHR39080:SF1">
    <property type="entry name" value="LARGE RIBOSOMAL SUBUNIT PROTEIN BL28A"/>
    <property type="match status" value="1"/>
</dbReference>
<dbReference type="SUPFAM" id="SSF143800">
    <property type="entry name" value="L28p-like"/>
    <property type="match status" value="1"/>
</dbReference>
<name>A0A2M7TNK5_9BACT</name>
<dbReference type="InterPro" id="IPR034704">
    <property type="entry name" value="Ribosomal_bL28/bL31-like_sf"/>
</dbReference>
<evidence type="ECO:0000256" key="3">
    <source>
        <dbReference type="ARBA" id="ARBA00023274"/>
    </source>
</evidence>
<dbReference type="Gene3D" id="2.30.170.40">
    <property type="entry name" value="Ribosomal protein L28/L24"/>
    <property type="match status" value="1"/>
</dbReference>
<dbReference type="GO" id="GO:0003735">
    <property type="term" value="F:structural constituent of ribosome"/>
    <property type="evidence" value="ECO:0007669"/>
    <property type="project" value="InterPro"/>
</dbReference>
<dbReference type="NCBIfam" id="TIGR00009">
    <property type="entry name" value="L28"/>
    <property type="match status" value="1"/>
</dbReference>
<feature type="region of interest" description="Disordered" evidence="5">
    <location>
        <begin position="1"/>
        <end position="22"/>
    </location>
</feature>
<evidence type="ECO:0000256" key="4">
    <source>
        <dbReference type="ARBA" id="ARBA00035174"/>
    </source>
</evidence>
<dbReference type="GO" id="GO:0005840">
    <property type="term" value="C:ribosome"/>
    <property type="evidence" value="ECO:0007669"/>
    <property type="project" value="UniProtKB-KW"/>
</dbReference>
<evidence type="ECO:0000256" key="5">
    <source>
        <dbReference type="SAM" id="MobiDB-lite"/>
    </source>
</evidence>
<proteinExistence type="inferred from homology"/>
<dbReference type="InterPro" id="IPR026569">
    <property type="entry name" value="Ribosomal_bL28"/>
</dbReference>